<dbReference type="Proteomes" id="UP000814140">
    <property type="component" value="Unassembled WGS sequence"/>
</dbReference>
<proteinExistence type="predicted"/>
<keyword evidence="2" id="KW-1185">Reference proteome</keyword>
<organism evidence="1 2">
    <name type="scientific">Artomyces pyxidatus</name>
    <dbReference type="NCBI Taxonomy" id="48021"/>
    <lineage>
        <taxon>Eukaryota</taxon>
        <taxon>Fungi</taxon>
        <taxon>Dikarya</taxon>
        <taxon>Basidiomycota</taxon>
        <taxon>Agaricomycotina</taxon>
        <taxon>Agaricomycetes</taxon>
        <taxon>Russulales</taxon>
        <taxon>Auriscalpiaceae</taxon>
        <taxon>Artomyces</taxon>
    </lineage>
</organism>
<gene>
    <name evidence="1" type="ORF">BV25DRAFT_1823037</name>
</gene>
<reference evidence="1" key="1">
    <citation type="submission" date="2021-03" db="EMBL/GenBank/DDBJ databases">
        <authorList>
            <consortium name="DOE Joint Genome Institute"/>
            <person name="Ahrendt S."/>
            <person name="Looney B.P."/>
            <person name="Miyauchi S."/>
            <person name="Morin E."/>
            <person name="Drula E."/>
            <person name="Courty P.E."/>
            <person name="Chicoki N."/>
            <person name="Fauchery L."/>
            <person name="Kohler A."/>
            <person name="Kuo A."/>
            <person name="Labutti K."/>
            <person name="Pangilinan J."/>
            <person name="Lipzen A."/>
            <person name="Riley R."/>
            <person name="Andreopoulos W."/>
            <person name="He G."/>
            <person name="Johnson J."/>
            <person name="Barry K.W."/>
            <person name="Grigoriev I.V."/>
            <person name="Nagy L."/>
            <person name="Hibbett D."/>
            <person name="Henrissat B."/>
            <person name="Matheny P.B."/>
            <person name="Labbe J."/>
            <person name="Martin F."/>
        </authorList>
    </citation>
    <scope>NUCLEOTIDE SEQUENCE</scope>
    <source>
        <strain evidence="1">HHB10654</strain>
    </source>
</reference>
<accession>A0ACB8T998</accession>
<name>A0ACB8T998_9AGAM</name>
<reference evidence="1" key="2">
    <citation type="journal article" date="2022" name="New Phytol.">
        <title>Evolutionary transition to the ectomycorrhizal habit in the genomes of a hyperdiverse lineage of mushroom-forming fungi.</title>
        <authorList>
            <person name="Looney B."/>
            <person name="Miyauchi S."/>
            <person name="Morin E."/>
            <person name="Drula E."/>
            <person name="Courty P.E."/>
            <person name="Kohler A."/>
            <person name="Kuo A."/>
            <person name="LaButti K."/>
            <person name="Pangilinan J."/>
            <person name="Lipzen A."/>
            <person name="Riley R."/>
            <person name="Andreopoulos W."/>
            <person name="He G."/>
            <person name="Johnson J."/>
            <person name="Nolan M."/>
            <person name="Tritt A."/>
            <person name="Barry K.W."/>
            <person name="Grigoriev I.V."/>
            <person name="Nagy L.G."/>
            <person name="Hibbett D."/>
            <person name="Henrissat B."/>
            <person name="Matheny P.B."/>
            <person name="Labbe J."/>
            <person name="Martin F.M."/>
        </authorList>
    </citation>
    <scope>NUCLEOTIDE SEQUENCE</scope>
    <source>
        <strain evidence="1">HHB10654</strain>
    </source>
</reference>
<sequence>MGSKKNKVKQLFSPPPSETPTLDPADDELMDDLLAQLDSRDKAVQHESATVLEDMQVNQVVVQDEKAQRTDSKSRYRARQAKKAAALAEKQAPIDKNADAKLEREAKEEEKAIRRICDDLSLDMHEINPDGHCLFAAIADQLELLAVLPPAQATYATIRHAAADYMFSHPDDFVPFLPSSAGEDGAGAGDTGLISPAEYEKYCASIRDTGVWGGEPEILALSRAYNIAIHVVQGGQPPIVVHDPSGNPHMDNLKEQRAVRISYHRRMYGLGEHYNSLRPRTGIHRITSPIKNLLS</sequence>
<protein>
    <submittedName>
        <fullName evidence="1">Cysteine proteinase</fullName>
    </submittedName>
</protein>
<comment type="caution">
    <text evidence="1">The sequence shown here is derived from an EMBL/GenBank/DDBJ whole genome shotgun (WGS) entry which is preliminary data.</text>
</comment>
<evidence type="ECO:0000313" key="1">
    <source>
        <dbReference type="EMBL" id="KAI0064626.1"/>
    </source>
</evidence>
<dbReference type="EMBL" id="MU277198">
    <property type="protein sequence ID" value="KAI0064626.1"/>
    <property type="molecule type" value="Genomic_DNA"/>
</dbReference>
<evidence type="ECO:0000313" key="2">
    <source>
        <dbReference type="Proteomes" id="UP000814140"/>
    </source>
</evidence>